<keyword evidence="1" id="KW-0175">Coiled coil</keyword>
<dbReference type="EMBL" id="JAPFFF010000012">
    <property type="protein sequence ID" value="KAK8875797.1"/>
    <property type="molecule type" value="Genomic_DNA"/>
</dbReference>
<proteinExistence type="predicted"/>
<accession>A0ABR2JF81</accession>
<evidence type="ECO:0000256" key="1">
    <source>
        <dbReference type="SAM" id="Coils"/>
    </source>
</evidence>
<comment type="caution">
    <text evidence="2">The sequence shown here is derived from an EMBL/GenBank/DDBJ whole genome shotgun (WGS) entry which is preliminary data.</text>
</comment>
<name>A0ABR2JF81_9EUKA</name>
<reference evidence="2 3" key="1">
    <citation type="submission" date="2024-04" db="EMBL/GenBank/DDBJ databases">
        <title>Tritrichomonas musculus Genome.</title>
        <authorList>
            <person name="Alves-Ferreira E."/>
            <person name="Grigg M."/>
            <person name="Lorenzi H."/>
            <person name="Galac M."/>
        </authorList>
    </citation>
    <scope>NUCLEOTIDE SEQUENCE [LARGE SCALE GENOMIC DNA]</scope>
    <source>
        <strain evidence="2 3">EAF2021</strain>
    </source>
</reference>
<dbReference type="Proteomes" id="UP001470230">
    <property type="component" value="Unassembled WGS sequence"/>
</dbReference>
<sequence length="729" mass="85025">MKIKSTNSPKSSKFLSAYSKNTTVDVPTDLLTDLQQTMQDSKIPSIFVSQLSQLINIKGKSNTSMRNSGKNDLKSSIPIMSFLGFQKNLNNYVQNSGLNRFSRDFDVKIKEMYGLIKRSMPNVARELLDLNVYEKSRNSFISNFDKVRKHFDNNLNYNSTNSKKNSNSNHKKCQEIFEQISKQISSNDIILEFLKSINNYINNNNNSNLNNDTANNKTEYCSSSFQDNEYTNDSENFSSPSLDDIIDSKNNNYNQNLLLTLTKYTSTNSNSIKDKENQEQLIQNEIQFLQEQRSALQTALEMQQNLNELKTEVSFLYQTLEEEELIKGLIEIEEEFLIESSKEVERAQTINESIHAMMNGDFTISTVDFDNMKLKSELSKIENRISNIEQKKNFISRKSIQNLHLLKKSKKLLKIQLNNLTTDPLPPQLQKLKNDKLMKQILHLQEENDRISISRSDFDEYEVLNNYAKKCQNDYYQLKDVYEETLLSMQKSSTTNEEIIENNNENTDDSSFNDEIYIKHLVDSHHHKGHHHNEDEEETIKRKPKNIDANQLKKLDILRLLRELQDEYSICMSNIERITNRKSQEKLQKKRKFIKRQRTFLNDLLTTAYECSEELKESFEIEAELFEEASQRGIDIDCKLSDIVFDCMKKSEMINTIEERCNDIGEMIEYSVNENRSKKKEPISIVFNNCNELEAGVRKIIEKKGAERSAQLMRIFNLKNELASIKNQK</sequence>
<gene>
    <name evidence="2" type="ORF">M9Y10_005972</name>
</gene>
<evidence type="ECO:0000313" key="2">
    <source>
        <dbReference type="EMBL" id="KAK8875797.1"/>
    </source>
</evidence>
<evidence type="ECO:0000313" key="3">
    <source>
        <dbReference type="Proteomes" id="UP001470230"/>
    </source>
</evidence>
<feature type="coiled-coil region" evidence="1">
    <location>
        <begin position="371"/>
        <end position="398"/>
    </location>
</feature>
<organism evidence="2 3">
    <name type="scientific">Tritrichomonas musculus</name>
    <dbReference type="NCBI Taxonomy" id="1915356"/>
    <lineage>
        <taxon>Eukaryota</taxon>
        <taxon>Metamonada</taxon>
        <taxon>Parabasalia</taxon>
        <taxon>Tritrichomonadida</taxon>
        <taxon>Tritrichomonadidae</taxon>
        <taxon>Tritrichomonas</taxon>
    </lineage>
</organism>
<protein>
    <submittedName>
        <fullName evidence="2">Uncharacterized protein</fullName>
    </submittedName>
</protein>
<keyword evidence="3" id="KW-1185">Reference proteome</keyword>
<feature type="coiled-coil region" evidence="1">
    <location>
        <begin position="272"/>
        <end position="326"/>
    </location>
</feature>